<feature type="transmembrane region" description="Helical" evidence="2">
    <location>
        <begin position="198"/>
        <end position="216"/>
    </location>
</feature>
<feature type="region of interest" description="Disordered" evidence="1">
    <location>
        <begin position="1"/>
        <end position="66"/>
    </location>
</feature>
<dbReference type="OrthoDB" id="2139606at2759"/>
<evidence type="ECO:0000256" key="2">
    <source>
        <dbReference type="SAM" id="Phobius"/>
    </source>
</evidence>
<dbReference type="Pfam" id="PF12326">
    <property type="entry name" value="EOS1"/>
    <property type="match status" value="1"/>
</dbReference>
<keyword evidence="2" id="KW-0812">Transmembrane</keyword>
<feature type="transmembrane region" description="Helical" evidence="2">
    <location>
        <begin position="93"/>
        <end position="118"/>
    </location>
</feature>
<dbReference type="EMBL" id="NLAX01000010">
    <property type="protein sequence ID" value="PKS09360.1"/>
    <property type="molecule type" value="Genomic_DNA"/>
</dbReference>
<gene>
    <name evidence="3" type="ORF">jhhlp_003974</name>
</gene>
<reference evidence="3 4" key="1">
    <citation type="journal article" date="2017" name="G3 (Bethesda)">
        <title>First Draft Genome Sequence of the Pathogenic Fungus Lomentospora prolificans (Formerly Scedosporium prolificans).</title>
        <authorList>
            <person name="Luo R."/>
            <person name="Zimin A."/>
            <person name="Workman R."/>
            <person name="Fan Y."/>
            <person name="Pertea G."/>
            <person name="Grossman N."/>
            <person name="Wear M.P."/>
            <person name="Jia B."/>
            <person name="Miller H."/>
            <person name="Casadevall A."/>
            <person name="Timp W."/>
            <person name="Zhang S.X."/>
            <person name="Salzberg S.L."/>
        </authorList>
    </citation>
    <scope>NUCLEOTIDE SEQUENCE [LARGE SCALE GENOMIC DNA]</scope>
    <source>
        <strain evidence="3 4">JHH-5317</strain>
    </source>
</reference>
<dbReference type="AlphaFoldDB" id="A0A2N3NA94"/>
<keyword evidence="2" id="KW-1133">Transmembrane helix</keyword>
<organism evidence="3 4">
    <name type="scientific">Lomentospora prolificans</name>
    <dbReference type="NCBI Taxonomy" id="41688"/>
    <lineage>
        <taxon>Eukaryota</taxon>
        <taxon>Fungi</taxon>
        <taxon>Dikarya</taxon>
        <taxon>Ascomycota</taxon>
        <taxon>Pezizomycotina</taxon>
        <taxon>Sordariomycetes</taxon>
        <taxon>Hypocreomycetidae</taxon>
        <taxon>Microascales</taxon>
        <taxon>Microascaceae</taxon>
        <taxon>Lomentospora</taxon>
    </lineage>
</organism>
<dbReference type="Proteomes" id="UP000233524">
    <property type="component" value="Unassembled WGS sequence"/>
</dbReference>
<feature type="transmembrane region" description="Helical" evidence="2">
    <location>
        <begin position="138"/>
        <end position="160"/>
    </location>
</feature>
<dbReference type="InterPro" id="IPR021100">
    <property type="entry name" value="N-glycosylation_EOS1"/>
</dbReference>
<comment type="caution">
    <text evidence="3">The sequence shown here is derived from an EMBL/GenBank/DDBJ whole genome shotgun (WGS) entry which is preliminary data.</text>
</comment>
<keyword evidence="2" id="KW-0472">Membrane</keyword>
<dbReference type="PANTHER" id="PTHR28147">
    <property type="entry name" value="N-GLYCOSYLATION PROTEIN EOS1"/>
    <property type="match status" value="1"/>
</dbReference>
<name>A0A2N3NA94_9PEZI</name>
<feature type="transmembrane region" description="Helical" evidence="2">
    <location>
        <begin position="228"/>
        <end position="249"/>
    </location>
</feature>
<protein>
    <recommendedName>
        <fullName evidence="5">N-glycosylation protein EOS1</fullName>
    </recommendedName>
</protein>
<dbReference type="GO" id="GO:0034599">
    <property type="term" value="P:cellular response to oxidative stress"/>
    <property type="evidence" value="ECO:0007669"/>
    <property type="project" value="InterPro"/>
</dbReference>
<evidence type="ECO:0000256" key="1">
    <source>
        <dbReference type="SAM" id="MobiDB-lite"/>
    </source>
</evidence>
<dbReference type="GO" id="GO:0005789">
    <property type="term" value="C:endoplasmic reticulum membrane"/>
    <property type="evidence" value="ECO:0007669"/>
    <property type="project" value="InterPro"/>
</dbReference>
<accession>A0A2N3NA94</accession>
<feature type="transmembrane region" description="Helical" evidence="2">
    <location>
        <begin position="172"/>
        <end position="192"/>
    </location>
</feature>
<dbReference type="GO" id="GO:0006487">
    <property type="term" value="P:protein N-linked glycosylation"/>
    <property type="evidence" value="ECO:0007669"/>
    <property type="project" value="TreeGrafter"/>
</dbReference>
<evidence type="ECO:0000313" key="4">
    <source>
        <dbReference type="Proteomes" id="UP000233524"/>
    </source>
</evidence>
<proteinExistence type="predicted"/>
<feature type="compositionally biased region" description="Polar residues" evidence="1">
    <location>
        <begin position="1"/>
        <end position="21"/>
    </location>
</feature>
<dbReference type="InParanoid" id="A0A2N3NA94"/>
<dbReference type="VEuPathDB" id="FungiDB:jhhlp_003974"/>
<keyword evidence="4" id="KW-1185">Reference proteome</keyword>
<dbReference type="PANTHER" id="PTHR28147:SF1">
    <property type="entry name" value="N-GLYCOSYLATION PROTEIN EOS1"/>
    <property type="match status" value="1"/>
</dbReference>
<evidence type="ECO:0000313" key="3">
    <source>
        <dbReference type="EMBL" id="PKS09360.1"/>
    </source>
</evidence>
<evidence type="ECO:0008006" key="5">
    <source>
        <dbReference type="Google" id="ProtNLM"/>
    </source>
</evidence>
<sequence length="291" mass="31439">MANSSTAPTARLSKSFTTGYTSPNSPASASRPANLPATTPSANGAASSTAANTNSPPSRNSSRPRQKAQSYLPSSILAPRVAVALNVPKSWHFLLFASRLLSVAPALAWGWPSALLLLDGVISSFVEGRRWGFSETASALACIWVRSTFPHYGIMALVLINYTPQATIVRLLTINAINAYLTSSVLALIGGFRDSRLLLPGWIGIATMLTILYHITHQQITIRKETSTSINVFSIASFLSMVALLSLLYTQQHHPDFPEIPLLAMARRLVRELRTAARRTTMAAQVEPAEP</sequence>
<feature type="compositionally biased region" description="Low complexity" evidence="1">
    <location>
        <begin position="22"/>
        <end position="63"/>
    </location>
</feature>